<reference evidence="2 3" key="1">
    <citation type="submission" date="2024-02" db="EMBL/GenBank/DDBJ databases">
        <authorList>
            <person name="Chen Y."/>
            <person name="Shah S."/>
            <person name="Dougan E. K."/>
            <person name="Thang M."/>
            <person name="Chan C."/>
        </authorList>
    </citation>
    <scope>NUCLEOTIDE SEQUENCE [LARGE SCALE GENOMIC DNA]</scope>
</reference>
<accession>A0ABP0R4Q2</accession>
<feature type="compositionally biased region" description="Basic and acidic residues" evidence="1">
    <location>
        <begin position="16"/>
        <end position="25"/>
    </location>
</feature>
<organism evidence="2 3">
    <name type="scientific">Durusdinium trenchii</name>
    <dbReference type="NCBI Taxonomy" id="1381693"/>
    <lineage>
        <taxon>Eukaryota</taxon>
        <taxon>Sar</taxon>
        <taxon>Alveolata</taxon>
        <taxon>Dinophyceae</taxon>
        <taxon>Suessiales</taxon>
        <taxon>Symbiodiniaceae</taxon>
        <taxon>Durusdinium</taxon>
    </lineage>
</organism>
<name>A0ABP0R4Q2_9DINO</name>
<evidence type="ECO:0000256" key="1">
    <source>
        <dbReference type="SAM" id="MobiDB-lite"/>
    </source>
</evidence>
<evidence type="ECO:0000313" key="2">
    <source>
        <dbReference type="EMBL" id="CAK9095551.1"/>
    </source>
</evidence>
<feature type="region of interest" description="Disordered" evidence="1">
    <location>
        <begin position="415"/>
        <end position="455"/>
    </location>
</feature>
<feature type="region of interest" description="Disordered" evidence="1">
    <location>
        <begin position="303"/>
        <end position="357"/>
    </location>
</feature>
<dbReference type="Proteomes" id="UP001642484">
    <property type="component" value="Unassembled WGS sequence"/>
</dbReference>
<feature type="compositionally biased region" description="Polar residues" evidence="1">
    <location>
        <begin position="1"/>
        <end position="14"/>
    </location>
</feature>
<comment type="caution">
    <text evidence="2">The sequence shown here is derived from an EMBL/GenBank/DDBJ whole genome shotgun (WGS) entry which is preliminary data.</text>
</comment>
<proteinExistence type="predicted"/>
<feature type="compositionally biased region" description="Basic residues" evidence="1">
    <location>
        <begin position="40"/>
        <end position="52"/>
    </location>
</feature>
<keyword evidence="3" id="KW-1185">Reference proteome</keyword>
<protein>
    <submittedName>
        <fullName evidence="2">Uncharacterized protein</fullName>
    </submittedName>
</protein>
<sequence length="1019" mass="111054">MAASITTVWDNGDSTEVARVDDQGSDRPASSARASAKSRAAPKTKGQAKRAARGQAAVLSTSFTSWKDNHLRDCMEHSEKDLASKDKTSELSSKSLRLAFYGMFRKAPNGSLDTFVKADLMEGLKNDYDALNQPLQKDQKHWCMSFFQTVATTGKKSSNVVAAPDLNLDNAKEKSLTSGPGPTLMPGTNTDNSLVHVPPGGAIQQKRSASPSSPTPFPKKKRVAVCKCKLRREKCDVCNSGFIEVVMKGDQPEFMEVMLTEKRVPVCSCMEERTHCDACKNGFIQAVEKGDNPTFKTVIVEEPIQPDPPATPALGEPAVEKKTASAADGRPEAKPKDDPTHGTGGKAEPKPSEPEQQKGVVYKSDALDPIWGNPVWFAPSDAGSPDPALLEKKIAELNYPDLKPLVWTKDPKPLVVAVDGPNQDDPNTGPADDDDEEQSGASNASNDSDEEHDQDVHDASMAWLQTILKAFGMMHDAAVLQSFGITTDCSGPPICVEDLDESGQSWVMAEKKLLHDFWVLIVEISAARCWSQSLFSDCPPNCFPAVLHGSPQVAQSHVDYQKRLWRAIIAAESHVRDSKVAKRSRQSVQEILNDLAWSNLQLARELCLICSIGGWNANHEIIQEVALAMTGCPQNTKYDLEDGFAHLSSLSKLSNLSTAMNKSLELSSTDFELDVPIALQDFIVVLRQCGDEEPLVVAGLKSGVALNMTHLRLLHAHYKFALPSKGKGSGKNGNVIKIDFVKALLECLFPDMTEEQKQDLIDGMMGKKMRHVQREAGKHSKSIVAAFNGLEQQDLKEFAKLTEVALDELQLENARDRQNRSSPVATASQQHETPAVLATLCPPVKGTLISRHPKLMRYQAFYLSMPTKERNSNYFAFWPDGGCLITGTDSQRVMAESYEVISGHSEVASVTAAPETMAHMAEIEIPIFGLDVGQLAANDQHLLEGRSLGDRYAEAIAKTLALPVSEIKEGPDQNDLDAQVHLSPGVGGGCILTAWTPNEPVSSRAPTVARSHAKRMQNQ</sequence>
<evidence type="ECO:0000313" key="3">
    <source>
        <dbReference type="Proteomes" id="UP001642484"/>
    </source>
</evidence>
<gene>
    <name evidence="2" type="ORF">CCMP2556_LOCUS45506</name>
</gene>
<feature type="compositionally biased region" description="Basic and acidic residues" evidence="1">
    <location>
        <begin position="318"/>
        <end position="340"/>
    </location>
</feature>
<feature type="compositionally biased region" description="Low complexity" evidence="1">
    <location>
        <begin position="27"/>
        <end position="39"/>
    </location>
</feature>
<feature type="region of interest" description="Disordered" evidence="1">
    <location>
        <begin position="1000"/>
        <end position="1019"/>
    </location>
</feature>
<dbReference type="EMBL" id="CAXAMN010025484">
    <property type="protein sequence ID" value="CAK9095551.1"/>
    <property type="molecule type" value="Genomic_DNA"/>
</dbReference>
<feature type="region of interest" description="Disordered" evidence="1">
    <location>
        <begin position="1"/>
        <end position="54"/>
    </location>
</feature>
<feature type="compositionally biased region" description="Basic and acidic residues" evidence="1">
    <location>
        <begin position="347"/>
        <end position="356"/>
    </location>
</feature>